<dbReference type="GO" id="GO:0005681">
    <property type="term" value="C:spliceosomal complex"/>
    <property type="evidence" value="ECO:0007669"/>
    <property type="project" value="TreeGrafter"/>
</dbReference>
<dbReference type="GO" id="GO:0000398">
    <property type="term" value="P:mRNA splicing, via spliceosome"/>
    <property type="evidence" value="ECO:0007669"/>
    <property type="project" value="InterPro"/>
</dbReference>
<reference evidence="14 15" key="1">
    <citation type="submission" date="2013-12" db="EMBL/GenBank/DDBJ databases">
        <title>Draft genome of the parsitic nematode Ancylostoma duodenale.</title>
        <authorList>
            <person name="Mitreva M."/>
        </authorList>
    </citation>
    <scope>NUCLEOTIDE SEQUENCE [LARGE SCALE GENOMIC DNA]</scope>
    <source>
        <strain evidence="14 15">Zhejiang</strain>
    </source>
</reference>
<evidence type="ECO:0000256" key="5">
    <source>
        <dbReference type="ARBA" id="ARBA00023163"/>
    </source>
</evidence>
<evidence type="ECO:0000256" key="13">
    <source>
        <dbReference type="ARBA" id="ARBA00081873"/>
    </source>
</evidence>
<evidence type="ECO:0000256" key="2">
    <source>
        <dbReference type="ARBA" id="ARBA00008241"/>
    </source>
</evidence>
<dbReference type="OrthoDB" id="147752at2759"/>
<evidence type="ECO:0000256" key="8">
    <source>
        <dbReference type="ARBA" id="ARBA00058660"/>
    </source>
</evidence>
<dbReference type="Proteomes" id="UP000054047">
    <property type="component" value="Unassembled WGS sequence"/>
</dbReference>
<proteinExistence type="inferred from homology"/>
<comment type="function">
    <text evidence="8">Plays a role in pre-mRNA splicing as component of the U5 snRNP and U4/U6-U5 tri-snRNP complexes that are involved in spliceosome assembly, and as component of the precatalytic spliceosome (spliceosome B complex).</text>
</comment>
<evidence type="ECO:0000256" key="11">
    <source>
        <dbReference type="ARBA" id="ARBA00078681"/>
    </source>
</evidence>
<evidence type="ECO:0000256" key="6">
    <source>
        <dbReference type="ARBA" id="ARBA00023187"/>
    </source>
</evidence>
<name>A0A0C2G4Y8_9BILA</name>
<dbReference type="GO" id="GO:0005682">
    <property type="term" value="C:U5 snRNP"/>
    <property type="evidence" value="ECO:0007669"/>
    <property type="project" value="TreeGrafter"/>
</dbReference>
<protein>
    <recommendedName>
        <fullName evidence="10">Thioredoxin-like protein 4A</fullName>
    </recommendedName>
    <alternativeName>
        <fullName evidence="13">DIM1 protein homolog</fullName>
    </alternativeName>
    <alternativeName>
        <fullName evidence="11">Spliceosomal U5 snRNP-specific 15 kDa protein</fullName>
    </alternativeName>
    <alternativeName>
        <fullName evidence="12">Thioredoxin-like U5 snRNP protein U5-15kD</fullName>
    </alternativeName>
</protein>
<evidence type="ECO:0000256" key="3">
    <source>
        <dbReference type="ARBA" id="ARBA00022664"/>
    </source>
</evidence>
<sequence length="284" mass="32519">MSYMLPHLENGWQVDQAILAEEDRVVVVRFGHDWDPTCMRMDETLFKIAPKVKNFSVIYLVDITKVPDFNKMYELYDPCTVMFFFRNKHIMVDLGTGNNNKINWPITDGQELIDIIETVYRMSDRLTQLQDLINELASFMTNAIGVLQATAPPCDFDRSNPELEEETNCQLFAAHIARTAKDVEVLIDSFPIEDAGNGDTIEQLLQVDAERSKVARELECVVGEGEDLVQRIQQRLSDIARFSVRIMTPRDEVFKQRSPFTKRCMSDGDCSFGSSTLRNLNFAI</sequence>
<dbReference type="Gene3D" id="3.40.30.10">
    <property type="entry name" value="Glutaredoxin"/>
    <property type="match status" value="1"/>
</dbReference>
<gene>
    <name evidence="14" type="ORF">ANCDUO_15895</name>
</gene>
<dbReference type="SUPFAM" id="SSF52833">
    <property type="entry name" value="Thioredoxin-like"/>
    <property type="match status" value="1"/>
</dbReference>
<dbReference type="InterPro" id="IPR037212">
    <property type="entry name" value="Med7/Med21-like"/>
</dbReference>
<dbReference type="GO" id="GO:0016592">
    <property type="term" value="C:mediator complex"/>
    <property type="evidence" value="ECO:0007669"/>
    <property type="project" value="InterPro"/>
</dbReference>
<keyword evidence="5" id="KW-0804">Transcription</keyword>
<organism evidence="14 15">
    <name type="scientific">Ancylostoma duodenale</name>
    <dbReference type="NCBI Taxonomy" id="51022"/>
    <lineage>
        <taxon>Eukaryota</taxon>
        <taxon>Metazoa</taxon>
        <taxon>Ecdysozoa</taxon>
        <taxon>Nematoda</taxon>
        <taxon>Chromadorea</taxon>
        <taxon>Rhabditida</taxon>
        <taxon>Rhabditina</taxon>
        <taxon>Rhabditomorpha</taxon>
        <taxon>Strongyloidea</taxon>
        <taxon>Ancylostomatidae</taxon>
        <taxon>Ancylostomatinae</taxon>
        <taxon>Ancylostoma</taxon>
    </lineage>
</organism>
<dbReference type="Pfam" id="PF02966">
    <property type="entry name" value="DIM1"/>
    <property type="match status" value="1"/>
</dbReference>
<keyword evidence="6" id="KW-0508">mRNA splicing</keyword>
<keyword evidence="4" id="KW-0805">Transcription regulation</keyword>
<dbReference type="PANTHER" id="PTHR12052:SF5">
    <property type="entry name" value="THIOREDOXIN-LIKE PROTEIN 4A"/>
    <property type="match status" value="1"/>
</dbReference>
<dbReference type="SUPFAM" id="SSF140718">
    <property type="entry name" value="Mediator hinge subcomplex-like"/>
    <property type="match status" value="1"/>
</dbReference>
<evidence type="ECO:0000256" key="4">
    <source>
        <dbReference type="ARBA" id="ARBA00023015"/>
    </source>
</evidence>
<evidence type="ECO:0000256" key="7">
    <source>
        <dbReference type="ARBA" id="ARBA00023242"/>
    </source>
</evidence>
<accession>A0A0C2G4Y8</accession>
<keyword evidence="15" id="KW-1185">Reference proteome</keyword>
<comment type="similarity">
    <text evidence="2">Belongs to the DIM1 family.</text>
</comment>
<evidence type="ECO:0000313" key="15">
    <source>
        <dbReference type="Proteomes" id="UP000054047"/>
    </source>
</evidence>
<evidence type="ECO:0000256" key="12">
    <source>
        <dbReference type="ARBA" id="ARBA00080167"/>
    </source>
</evidence>
<dbReference type="InterPro" id="IPR004123">
    <property type="entry name" value="Dim1"/>
</dbReference>
<evidence type="ECO:0000313" key="14">
    <source>
        <dbReference type="EMBL" id="KIH53959.1"/>
    </source>
</evidence>
<dbReference type="Gene3D" id="6.10.280.10">
    <property type="entry name" value="Mediator complex, subunit Med21"/>
    <property type="match status" value="1"/>
</dbReference>
<keyword evidence="7" id="KW-0539">Nucleus</keyword>
<dbReference type="CDD" id="cd02954">
    <property type="entry name" value="DIM1"/>
    <property type="match status" value="1"/>
</dbReference>
<evidence type="ECO:0000256" key="10">
    <source>
        <dbReference type="ARBA" id="ARBA00074493"/>
    </source>
</evidence>
<keyword evidence="3" id="KW-0507">mRNA processing</keyword>
<evidence type="ECO:0000256" key="1">
    <source>
        <dbReference type="ARBA" id="ARBA00004123"/>
    </source>
</evidence>
<dbReference type="PANTHER" id="PTHR12052">
    <property type="entry name" value="THIOREDOXIN-LIKE PROTEN 4A, 4B"/>
    <property type="match status" value="1"/>
</dbReference>
<dbReference type="FunFam" id="3.40.30.10:FF:000004">
    <property type="entry name" value="Spliceosomal protein DIB1"/>
    <property type="match status" value="1"/>
</dbReference>
<dbReference type="GO" id="GO:0046540">
    <property type="term" value="C:U4/U6 x U5 tri-snRNP complex"/>
    <property type="evidence" value="ECO:0007669"/>
    <property type="project" value="InterPro"/>
</dbReference>
<dbReference type="AlphaFoldDB" id="A0A0C2G4Y8"/>
<dbReference type="EMBL" id="KN740003">
    <property type="protein sequence ID" value="KIH53959.1"/>
    <property type="molecule type" value="Genomic_DNA"/>
</dbReference>
<dbReference type="SMART" id="SM01410">
    <property type="entry name" value="DIM1"/>
    <property type="match status" value="1"/>
</dbReference>
<evidence type="ECO:0000256" key="9">
    <source>
        <dbReference type="ARBA" id="ARBA00065304"/>
    </source>
</evidence>
<comment type="subcellular location">
    <subcellularLocation>
        <location evidence="1">Nucleus</location>
    </subcellularLocation>
</comment>
<comment type="subunit">
    <text evidence="9">Component of the precatalytic spliceosome (spliceosome B complex). Component of the U5 snRNP complex. Component of the U4/U6-U5 tri-snRNP complex. The U4/U6-U5 tri-snRNP complex is a building block of the precatalytic spliceosome (spliceosome B complex). The U4/U6-U5 tri-snRNP complex is composed of the U4, U6 and U5 snRNAs and at least PRPF3, PRPF4, PRPF6, PRPF8, PRPF31, SNRNP200, TXNL4A, SNRNP40, SNRPB, SNRPD1, SNRPD2, SNRPD3, SNRPE, SNRPF, SNRPG, DDX23, CD2BP2, PPIH, SNU13, EFTUD2, SART1 and USP39, plus LSM2, LSM3, LSM4, LSM5, LSM6, LSM7 and LSM8. Directly interacts with CD2BP2. Interacts with HNRPF, HNRPH2, NEDD9 and PQBP1. Interacts with ERBB4.</text>
</comment>
<dbReference type="InterPro" id="IPR036249">
    <property type="entry name" value="Thioredoxin-like_sf"/>
</dbReference>